<evidence type="ECO:0000256" key="1">
    <source>
        <dbReference type="SAM" id="MobiDB-lite"/>
    </source>
</evidence>
<accession>A0ABQ8KRW0</accession>
<organism evidence="3 4">
    <name type="scientific">Rhodofomes roseus</name>
    <dbReference type="NCBI Taxonomy" id="34475"/>
    <lineage>
        <taxon>Eukaryota</taxon>
        <taxon>Fungi</taxon>
        <taxon>Dikarya</taxon>
        <taxon>Basidiomycota</taxon>
        <taxon>Agaricomycotina</taxon>
        <taxon>Agaricomycetes</taxon>
        <taxon>Polyporales</taxon>
        <taxon>Rhodofomes</taxon>
    </lineage>
</organism>
<proteinExistence type="predicted"/>
<dbReference type="Proteomes" id="UP000814176">
    <property type="component" value="Unassembled WGS sequence"/>
</dbReference>
<comment type="caution">
    <text evidence="3">The sequence shown here is derived from an EMBL/GenBank/DDBJ whole genome shotgun (WGS) entry which is preliminary data.</text>
</comment>
<evidence type="ECO:0000256" key="2">
    <source>
        <dbReference type="SAM" id="SignalP"/>
    </source>
</evidence>
<dbReference type="EMBL" id="JADCUA010000004">
    <property type="protein sequence ID" value="KAH9840669.1"/>
    <property type="molecule type" value="Genomic_DNA"/>
</dbReference>
<dbReference type="RefSeq" id="XP_047782135.1">
    <property type="nucleotide sequence ID" value="XM_047926623.1"/>
</dbReference>
<feature type="compositionally biased region" description="Basic and acidic residues" evidence="1">
    <location>
        <begin position="173"/>
        <end position="189"/>
    </location>
</feature>
<name>A0ABQ8KRW0_9APHY</name>
<evidence type="ECO:0000313" key="4">
    <source>
        <dbReference type="Proteomes" id="UP000814176"/>
    </source>
</evidence>
<feature type="signal peptide" evidence="2">
    <location>
        <begin position="1"/>
        <end position="22"/>
    </location>
</feature>
<reference evidence="3 4" key="1">
    <citation type="journal article" date="2021" name="Environ. Microbiol.">
        <title>Gene family expansions and transcriptome signatures uncover fungal adaptations to wood decay.</title>
        <authorList>
            <person name="Hage H."/>
            <person name="Miyauchi S."/>
            <person name="Viragh M."/>
            <person name="Drula E."/>
            <person name="Min B."/>
            <person name="Chaduli D."/>
            <person name="Navarro D."/>
            <person name="Favel A."/>
            <person name="Norest M."/>
            <person name="Lesage-Meessen L."/>
            <person name="Balint B."/>
            <person name="Merenyi Z."/>
            <person name="de Eugenio L."/>
            <person name="Morin E."/>
            <person name="Martinez A.T."/>
            <person name="Baldrian P."/>
            <person name="Stursova M."/>
            <person name="Martinez M.J."/>
            <person name="Novotny C."/>
            <person name="Magnuson J.K."/>
            <person name="Spatafora J.W."/>
            <person name="Maurice S."/>
            <person name="Pangilinan J."/>
            <person name="Andreopoulos W."/>
            <person name="LaButti K."/>
            <person name="Hundley H."/>
            <person name="Na H."/>
            <person name="Kuo A."/>
            <person name="Barry K."/>
            <person name="Lipzen A."/>
            <person name="Henrissat B."/>
            <person name="Riley R."/>
            <person name="Ahrendt S."/>
            <person name="Nagy L.G."/>
            <person name="Grigoriev I.V."/>
            <person name="Martin F."/>
            <person name="Rosso M.N."/>
        </authorList>
    </citation>
    <scope>NUCLEOTIDE SEQUENCE [LARGE SCALE GENOMIC DNA]</scope>
    <source>
        <strain evidence="3 4">CIRM-BRFM 1785</strain>
    </source>
</reference>
<keyword evidence="2" id="KW-0732">Signal</keyword>
<gene>
    <name evidence="3" type="ORF">C8Q71DRAFT_846032</name>
</gene>
<feature type="compositionally biased region" description="Polar residues" evidence="1">
    <location>
        <begin position="111"/>
        <end position="122"/>
    </location>
</feature>
<sequence length="311" mass="35419">MRFGAAISLLCAVASMTPLAFAAPVAADSTVGFEARGFDAEAADLVARSNFDEATSLLARAVADVLSARTDRPGHQNPVKPKNDKKRMYEGKKPVPIPKTSLPKFKPKGTPDQSAQPKQGSSRPRALEEVDGLWQREFDDELWARTEPPPHYQKHDPINGKKPKYVPKVAKYRQNDESLRTPSDRDRRVGGAQQRPAAQSQGQSRPRDLEEVDGLWQREFDDELWARTEPPPHYQKHDPLNGKKPKYIPKVAKYRQNDASTREPTDRRARWAEQRVAAQSQGQSRPRDLEEVDGLWQREFNDELWSREFYD</sequence>
<feature type="chain" id="PRO_5046810481" evidence="2">
    <location>
        <begin position="23"/>
        <end position="311"/>
    </location>
</feature>
<dbReference type="GeneID" id="72007355"/>
<feature type="region of interest" description="Disordered" evidence="1">
    <location>
        <begin position="68"/>
        <end position="293"/>
    </location>
</feature>
<protein>
    <submittedName>
        <fullName evidence="3">Uncharacterized protein</fullName>
    </submittedName>
</protein>
<keyword evidence="4" id="KW-1185">Reference proteome</keyword>
<feature type="compositionally biased region" description="Basic and acidic residues" evidence="1">
    <location>
        <begin position="260"/>
        <end position="273"/>
    </location>
</feature>
<evidence type="ECO:0000313" key="3">
    <source>
        <dbReference type="EMBL" id="KAH9840669.1"/>
    </source>
</evidence>